<evidence type="ECO:0000313" key="3">
    <source>
        <dbReference type="EMBL" id="TDR39789.1"/>
    </source>
</evidence>
<dbReference type="InterPro" id="IPR041420">
    <property type="entry name" value="PBECR4"/>
</dbReference>
<dbReference type="EMBL" id="SNZG01000010">
    <property type="protein sequence ID" value="TDR39789.1"/>
    <property type="molecule type" value="Genomic_DNA"/>
</dbReference>
<proteinExistence type="predicted"/>
<dbReference type="Proteomes" id="UP000294641">
    <property type="component" value="Unassembled WGS sequence"/>
</dbReference>
<feature type="domain" description="Phage-Barnase-EndoU-ColicinE5/D-RelE like nuclease 4" evidence="1">
    <location>
        <begin position="29"/>
        <end position="187"/>
    </location>
</feature>
<reference evidence="2 4" key="1">
    <citation type="submission" date="2018-06" db="EMBL/GenBank/DDBJ databases">
        <authorList>
            <consortium name="Pathogen Informatics"/>
            <person name="Doyle S."/>
        </authorList>
    </citation>
    <scope>NUCLEOTIDE SEQUENCE [LARGE SCALE GENOMIC DNA]</scope>
    <source>
        <strain evidence="2 4">NCTC10597</strain>
    </source>
</reference>
<evidence type="ECO:0000259" key="1">
    <source>
        <dbReference type="Pfam" id="PF18813"/>
    </source>
</evidence>
<comment type="caution">
    <text evidence="2">The sequence shown here is derived from an EMBL/GenBank/DDBJ whole genome shotgun (WGS) entry which is preliminary data.</text>
</comment>
<sequence>MSNLIIFADEFASSTTVPTADQLSLKLIIEYYDEFLEPYLFSYRTKENDLTINLKFSKAHAPHLIGMHYAPNIKYGRNSSKANKFKGFSGYSGVKSGSITKQTIKDILPKKPKYYKDMTKKMRYFFCLHTVLENPEGIYYNKEINSRSSNIDCDIILYKSMYGQIIHLGLVKAGDQYAPKTMLVEAKTYFIDGQTPIEIQKTEKSRHKRAKD</sequence>
<evidence type="ECO:0000313" key="4">
    <source>
        <dbReference type="Proteomes" id="UP000254330"/>
    </source>
</evidence>
<dbReference type="EMBL" id="UGNP01000001">
    <property type="protein sequence ID" value="STX09238.1"/>
    <property type="molecule type" value="Genomic_DNA"/>
</dbReference>
<evidence type="ECO:0000313" key="2">
    <source>
        <dbReference type="EMBL" id="STX09238.1"/>
    </source>
</evidence>
<evidence type="ECO:0000313" key="5">
    <source>
        <dbReference type="Proteomes" id="UP000294641"/>
    </source>
</evidence>
<dbReference type="AlphaFoldDB" id="A0A8B4Q958"/>
<organism evidence="2 4">
    <name type="scientific">Kurthia zopfii</name>
    <dbReference type="NCBI Taxonomy" id="1650"/>
    <lineage>
        <taxon>Bacteria</taxon>
        <taxon>Bacillati</taxon>
        <taxon>Bacillota</taxon>
        <taxon>Bacilli</taxon>
        <taxon>Bacillales</taxon>
        <taxon>Caryophanaceae</taxon>
        <taxon>Kurthia</taxon>
    </lineage>
</organism>
<dbReference type="Proteomes" id="UP000254330">
    <property type="component" value="Unassembled WGS sequence"/>
</dbReference>
<dbReference type="OrthoDB" id="10003072at2"/>
<accession>A0A8B4Q958</accession>
<gene>
    <name evidence="3" type="ORF">DFR61_1104</name>
    <name evidence="2" type="ORF">NCTC10597_00908</name>
</gene>
<name>A0A8B4Q958_9BACL</name>
<dbReference type="RefSeq" id="WP_109348711.1">
    <property type="nucleotide sequence ID" value="NZ_BJUE01000007.1"/>
</dbReference>
<reference evidence="3 5" key="2">
    <citation type="submission" date="2019-03" db="EMBL/GenBank/DDBJ databases">
        <title>Genomic Encyclopedia of Type Strains, Phase IV (KMG-IV): sequencing the most valuable type-strain genomes for metagenomic binning, comparative biology and taxonomic classification.</title>
        <authorList>
            <person name="Goeker M."/>
        </authorList>
    </citation>
    <scope>NUCLEOTIDE SEQUENCE [LARGE SCALE GENOMIC DNA]</scope>
    <source>
        <strain evidence="3 5">DSM 20580</strain>
    </source>
</reference>
<keyword evidence="5" id="KW-1185">Reference proteome</keyword>
<dbReference type="Pfam" id="PF18813">
    <property type="entry name" value="PBECR4"/>
    <property type="match status" value="1"/>
</dbReference>
<protein>
    <recommendedName>
        <fullName evidence="1">Phage-Barnase-EndoU-ColicinE5/D-RelE like nuclease 4 domain-containing protein</fullName>
    </recommendedName>
</protein>